<dbReference type="PANTHER" id="PTHR38478:SF1">
    <property type="entry name" value="ZINC DEPENDENT METALLOPROTEASE DOMAIN LIPOPROTEIN"/>
    <property type="match status" value="1"/>
</dbReference>
<reference evidence="5 6" key="1">
    <citation type="submission" date="2019-04" db="EMBL/GenBank/DDBJ databases">
        <title>Pedobacter sp. AR-3-17 sp. nov., isolated from Arctic soil.</title>
        <authorList>
            <person name="Dahal R.H."/>
            <person name="Kim D.-U."/>
        </authorList>
    </citation>
    <scope>NUCLEOTIDE SEQUENCE [LARGE SCALE GENOMIC DNA]</scope>
    <source>
        <strain evidence="5 6">AR-3-17</strain>
    </source>
</reference>
<gene>
    <name evidence="5" type="ORF">FA046_14565</name>
</gene>
<dbReference type="Pfam" id="PF16313">
    <property type="entry name" value="DUF4953"/>
    <property type="match status" value="1"/>
</dbReference>
<dbReference type="PANTHER" id="PTHR38478">
    <property type="entry name" value="PEPTIDASE M1A AND M12B"/>
    <property type="match status" value="1"/>
</dbReference>
<dbReference type="EMBL" id="SWBP01000006">
    <property type="protein sequence ID" value="TKB95896.1"/>
    <property type="molecule type" value="Genomic_DNA"/>
</dbReference>
<feature type="domain" description="EcxA zinc-binding" evidence="2">
    <location>
        <begin position="398"/>
        <end position="703"/>
    </location>
</feature>
<evidence type="ECO:0000313" key="6">
    <source>
        <dbReference type="Proteomes" id="UP000308181"/>
    </source>
</evidence>
<feature type="domain" description="DUF5118" evidence="4">
    <location>
        <begin position="28"/>
        <end position="66"/>
    </location>
</feature>
<name>A0A4U1BX75_9SPHI</name>
<dbReference type="Pfam" id="PF17148">
    <property type="entry name" value="DUF5117"/>
    <property type="match status" value="1"/>
</dbReference>
<dbReference type="CDD" id="cd04276">
    <property type="entry name" value="ZnMc_MMP_like_2"/>
    <property type="match status" value="1"/>
</dbReference>
<dbReference type="Pfam" id="PF17162">
    <property type="entry name" value="DUF5118"/>
    <property type="match status" value="1"/>
</dbReference>
<dbReference type="SUPFAM" id="SSF55486">
    <property type="entry name" value="Metalloproteases ('zincins'), catalytic domain"/>
    <property type="match status" value="1"/>
</dbReference>
<proteinExistence type="predicted"/>
<dbReference type="AlphaFoldDB" id="A0A4U1BX75"/>
<sequence length="812" mass="91531">MKKTTLLLFIGIFFQTVSIFAQNIENKTKGFKKYPGYFNFYWDESAGKIYLEVDKFDQEFLYVSSLPYGVGSNDLGLDRGQIGETKILKFIKIGPKILLQQPNYDYRAISDNAEEKKSVEQAFASSVIWGFKAEAEQDQKVLIDMTPFLMRDVHKISDKLGSMGQGSYKADDTRSAIYLPNTKNFPKNTEFESIITLTGTAKGREINSVTPDADAVTVHTHQSFVELPDANYQPRKFDPRAGFYAADYMDFATPIDQSIVKRYIRRHRLAKKDPSAAISEAVKPIIYYLDRGAPEPVKSALMDGAAWWNQAFEAAGYKNAFQIKLLPEDADPMDVRYNLVQWVHRSTRGWSYGASIADPRTGEIIKGQVSLGSLRVRQDFLIAQGLLLPYGDDKTVSDEMMKMSLARIRQLAAHEIGHTLGIYHNYAASTKNLSSVMDYPFPHIEMDAKGKVDLSKAYDDKIGEWDKRAIIYGYQDFPKGTNESEALDNIIKETLKQGFLFISDADSRAEGSAHPLAHLWDDGADATSQLENLLRYRKVLLNKFSENAIPNGTPMATIEEVLVPIYLLHRYQIEATSKVVGGLNYSYALKGDGQMVTEMIDPAVQLKAFKTLLNTLTPDALALPEDLISKIPPRPVGYPRSRETFKSATGLTFDPLAAAESLTNTTLKFMLNPERAERTIQHHARDKNQPAFEDLLKELVKQNITNRADTKEDFNSEISRMVAISTYKQLLGLVATPRVPDNVKGKVLFAINTIKNYTRMQLDGFLPDYERSLYLQMNAITQQYEQHPETFKIAEPLPMPDGPPIGDDIFDF</sequence>
<evidence type="ECO:0000259" key="2">
    <source>
        <dbReference type="Pfam" id="PF16313"/>
    </source>
</evidence>
<dbReference type="Proteomes" id="UP000308181">
    <property type="component" value="Unassembled WGS sequence"/>
</dbReference>
<evidence type="ECO:0000256" key="1">
    <source>
        <dbReference type="SAM" id="SignalP"/>
    </source>
</evidence>
<evidence type="ECO:0000259" key="3">
    <source>
        <dbReference type="Pfam" id="PF17148"/>
    </source>
</evidence>
<dbReference type="InterPro" id="IPR034032">
    <property type="entry name" value="Zn_MMP-like_bac"/>
</dbReference>
<dbReference type="InterPro" id="IPR032534">
    <property type="entry name" value="EcxA_zinc-bd"/>
</dbReference>
<comment type="caution">
    <text evidence="5">The sequence shown here is derived from an EMBL/GenBank/DDBJ whole genome shotgun (WGS) entry which is preliminary data.</text>
</comment>
<dbReference type="InterPro" id="IPR033428">
    <property type="entry name" value="DUF5118"/>
</dbReference>
<protein>
    <submittedName>
        <fullName evidence="5">DUF5117 domain-containing protein</fullName>
    </submittedName>
</protein>
<evidence type="ECO:0000259" key="4">
    <source>
        <dbReference type="Pfam" id="PF17162"/>
    </source>
</evidence>
<dbReference type="RefSeq" id="WP_136827274.1">
    <property type="nucleotide sequence ID" value="NZ_SWBP01000006.1"/>
</dbReference>
<dbReference type="OrthoDB" id="9776599at2"/>
<organism evidence="5 6">
    <name type="scientific">Pedobacter cryophilus</name>
    <dbReference type="NCBI Taxonomy" id="2571271"/>
    <lineage>
        <taxon>Bacteria</taxon>
        <taxon>Pseudomonadati</taxon>
        <taxon>Bacteroidota</taxon>
        <taxon>Sphingobacteriia</taxon>
        <taxon>Sphingobacteriales</taxon>
        <taxon>Sphingobacteriaceae</taxon>
        <taxon>Pedobacter</taxon>
    </lineage>
</organism>
<evidence type="ECO:0000313" key="5">
    <source>
        <dbReference type="EMBL" id="TKB95896.1"/>
    </source>
</evidence>
<keyword evidence="6" id="KW-1185">Reference proteome</keyword>
<feature type="domain" description="DUF5117" evidence="3">
    <location>
        <begin position="80"/>
        <end position="272"/>
    </location>
</feature>
<dbReference type="InterPro" id="IPR033413">
    <property type="entry name" value="DUF5117"/>
</dbReference>
<feature type="chain" id="PRO_5020209339" evidence="1">
    <location>
        <begin position="22"/>
        <end position="812"/>
    </location>
</feature>
<keyword evidence="1" id="KW-0732">Signal</keyword>
<feature type="signal peptide" evidence="1">
    <location>
        <begin position="1"/>
        <end position="21"/>
    </location>
</feature>
<accession>A0A4U1BX75</accession>